<dbReference type="InterPro" id="IPR018247">
    <property type="entry name" value="EF_Hand_1_Ca_BS"/>
</dbReference>
<evidence type="ECO:0000256" key="1">
    <source>
        <dbReference type="ARBA" id="ARBA00004308"/>
    </source>
</evidence>
<dbReference type="InterPro" id="IPR002048">
    <property type="entry name" value="EF_hand_dom"/>
</dbReference>
<feature type="domain" description="EF-hand" evidence="10">
    <location>
        <begin position="14"/>
        <end position="49"/>
    </location>
</feature>
<dbReference type="GO" id="GO:0016020">
    <property type="term" value="C:membrane"/>
    <property type="evidence" value="ECO:0007669"/>
    <property type="project" value="InterPro"/>
</dbReference>
<evidence type="ECO:0000256" key="9">
    <source>
        <dbReference type="SAM" id="MobiDB-lite"/>
    </source>
</evidence>
<keyword evidence="7" id="KW-0472">Membrane</keyword>
<dbReference type="GO" id="GO:0005509">
    <property type="term" value="F:calcium ion binding"/>
    <property type="evidence" value="ECO:0007669"/>
    <property type="project" value="InterPro"/>
</dbReference>
<evidence type="ECO:0000256" key="6">
    <source>
        <dbReference type="ARBA" id="ARBA00022989"/>
    </source>
</evidence>
<feature type="domain" description="EF-hand" evidence="10">
    <location>
        <begin position="100"/>
        <end position="130"/>
    </location>
</feature>
<proteinExistence type="predicted"/>
<dbReference type="InterPro" id="IPR011992">
    <property type="entry name" value="EF-hand-dom_pair"/>
</dbReference>
<sequence>MCPTGTPPRPRDAAKPSRLKPAFDVIDADRDGKISRDDLRAFYAGRRASADDDDVIGTMISVADFNKDGYVEYDEFERVLDLEYGKANSKSKSNGGGWLMEDVFKVMDNDADGRLSHDDLKSYMNCAGFAATDDDIKLQLRKRLGFVQCPQYFYDRPTDHLAVLHQTLYKGMAGIQGPFYAGSGTFHRRNVVYGLWPGEVDHQGKYVNEFNGKVVDDELLKKFGNSKEFINSAAHALKGKAYFTSILSKSLDVVHQVAGCDYEHSSDWGKKVGSKLSRN</sequence>
<accession>A0AAP0N5T0</accession>
<dbReference type="PANTHER" id="PTHR13301">
    <property type="entry name" value="X-BOX TRANSCRIPTION FACTOR-RELATED"/>
    <property type="match status" value="1"/>
</dbReference>
<evidence type="ECO:0000256" key="8">
    <source>
        <dbReference type="ARBA" id="ARBA00023316"/>
    </source>
</evidence>
<dbReference type="Proteomes" id="UP001428341">
    <property type="component" value="Unassembled WGS sequence"/>
</dbReference>
<evidence type="ECO:0000259" key="10">
    <source>
        <dbReference type="PROSITE" id="PS50222"/>
    </source>
</evidence>
<evidence type="ECO:0000256" key="7">
    <source>
        <dbReference type="ARBA" id="ARBA00023136"/>
    </source>
</evidence>
<dbReference type="Pfam" id="PF13202">
    <property type="entry name" value="EF-hand_5"/>
    <property type="match status" value="1"/>
</dbReference>
<dbReference type="SUPFAM" id="SSF47473">
    <property type="entry name" value="EF-hand"/>
    <property type="match status" value="1"/>
</dbReference>
<dbReference type="EMBL" id="JBCGBO010000001">
    <property type="protein sequence ID" value="KAK9230494.1"/>
    <property type="molecule type" value="Genomic_DNA"/>
</dbReference>
<organism evidence="11 12">
    <name type="scientific">Citrus x changshan-huyou</name>
    <dbReference type="NCBI Taxonomy" id="2935761"/>
    <lineage>
        <taxon>Eukaryota</taxon>
        <taxon>Viridiplantae</taxon>
        <taxon>Streptophyta</taxon>
        <taxon>Embryophyta</taxon>
        <taxon>Tracheophyta</taxon>
        <taxon>Spermatophyta</taxon>
        <taxon>Magnoliopsida</taxon>
        <taxon>eudicotyledons</taxon>
        <taxon>Gunneridae</taxon>
        <taxon>Pentapetalae</taxon>
        <taxon>rosids</taxon>
        <taxon>malvids</taxon>
        <taxon>Sapindales</taxon>
        <taxon>Rutaceae</taxon>
        <taxon>Aurantioideae</taxon>
        <taxon>Citrus</taxon>
    </lineage>
</organism>
<dbReference type="InterPro" id="IPR005150">
    <property type="entry name" value="Cellulose_synth"/>
</dbReference>
<keyword evidence="5" id="KW-0106">Calcium</keyword>
<name>A0AAP0N5T0_9ROSI</name>
<protein>
    <recommendedName>
        <fullName evidence="10">EF-hand domain-containing protein</fullName>
    </recommendedName>
</protein>
<feature type="region of interest" description="Disordered" evidence="9">
    <location>
        <begin position="1"/>
        <end position="20"/>
    </location>
</feature>
<reference evidence="11 12" key="1">
    <citation type="submission" date="2024-05" db="EMBL/GenBank/DDBJ databases">
        <title>Haplotype-resolved chromosome-level genome assembly of Huyou (Citrus changshanensis).</title>
        <authorList>
            <person name="Miao C."/>
            <person name="Chen W."/>
            <person name="Wu Y."/>
            <person name="Wang L."/>
            <person name="Zhao S."/>
            <person name="Grierson D."/>
            <person name="Xu C."/>
            <person name="Chen K."/>
        </authorList>
    </citation>
    <scope>NUCLEOTIDE SEQUENCE [LARGE SCALE GENOMIC DNA]</scope>
    <source>
        <strain evidence="11">01-14</strain>
        <tissue evidence="11">Leaf</tissue>
    </source>
</reference>
<gene>
    <name evidence="11" type="ORF">WN944_023465</name>
</gene>
<dbReference type="PROSITE" id="PS50222">
    <property type="entry name" value="EF_HAND_2"/>
    <property type="match status" value="3"/>
</dbReference>
<keyword evidence="2" id="KW-0328">Glycosyltransferase</keyword>
<keyword evidence="4" id="KW-0812">Transmembrane</keyword>
<evidence type="ECO:0000313" key="12">
    <source>
        <dbReference type="Proteomes" id="UP001428341"/>
    </source>
</evidence>
<keyword evidence="12" id="KW-1185">Reference proteome</keyword>
<evidence type="ECO:0000256" key="4">
    <source>
        <dbReference type="ARBA" id="ARBA00022692"/>
    </source>
</evidence>
<dbReference type="Gene3D" id="1.10.238.10">
    <property type="entry name" value="EF-hand"/>
    <property type="match status" value="2"/>
</dbReference>
<dbReference type="SMART" id="SM00054">
    <property type="entry name" value="EFh"/>
    <property type="match status" value="3"/>
</dbReference>
<dbReference type="GO" id="GO:0071555">
    <property type="term" value="P:cell wall organization"/>
    <property type="evidence" value="ECO:0007669"/>
    <property type="project" value="UniProtKB-KW"/>
</dbReference>
<dbReference type="Pfam" id="PF13499">
    <property type="entry name" value="EF-hand_7"/>
    <property type="match status" value="1"/>
</dbReference>
<dbReference type="Pfam" id="PF03552">
    <property type="entry name" value="Cellulose_synt"/>
    <property type="match status" value="1"/>
</dbReference>
<dbReference type="GO" id="GO:0012505">
    <property type="term" value="C:endomembrane system"/>
    <property type="evidence" value="ECO:0007669"/>
    <property type="project" value="UniProtKB-SubCell"/>
</dbReference>
<dbReference type="GO" id="GO:0016760">
    <property type="term" value="F:cellulose synthase (UDP-forming) activity"/>
    <property type="evidence" value="ECO:0007669"/>
    <property type="project" value="InterPro"/>
</dbReference>
<dbReference type="CDD" id="cd00051">
    <property type="entry name" value="EFh"/>
    <property type="match status" value="1"/>
</dbReference>
<comment type="caution">
    <text evidence="11">The sequence shown here is derived from an EMBL/GenBank/DDBJ whole genome shotgun (WGS) entry which is preliminary data.</text>
</comment>
<feature type="domain" description="EF-hand" evidence="10">
    <location>
        <begin position="51"/>
        <end position="86"/>
    </location>
</feature>
<keyword evidence="8" id="KW-0961">Cell wall biogenesis/degradation</keyword>
<dbReference type="GO" id="GO:0030244">
    <property type="term" value="P:cellulose biosynthetic process"/>
    <property type="evidence" value="ECO:0007669"/>
    <property type="project" value="InterPro"/>
</dbReference>
<evidence type="ECO:0000256" key="3">
    <source>
        <dbReference type="ARBA" id="ARBA00022679"/>
    </source>
</evidence>
<keyword evidence="6" id="KW-1133">Transmembrane helix</keyword>
<evidence type="ECO:0000256" key="2">
    <source>
        <dbReference type="ARBA" id="ARBA00022676"/>
    </source>
</evidence>
<dbReference type="AlphaFoldDB" id="A0AAP0N5T0"/>
<evidence type="ECO:0000256" key="5">
    <source>
        <dbReference type="ARBA" id="ARBA00022837"/>
    </source>
</evidence>
<dbReference type="PROSITE" id="PS00018">
    <property type="entry name" value="EF_HAND_1"/>
    <property type="match status" value="3"/>
</dbReference>
<comment type="subcellular location">
    <subcellularLocation>
        <location evidence="1">Endomembrane system</location>
    </subcellularLocation>
</comment>
<evidence type="ECO:0000313" key="11">
    <source>
        <dbReference type="EMBL" id="KAK9230494.1"/>
    </source>
</evidence>
<keyword evidence="3" id="KW-0808">Transferase</keyword>